<name>A0A7W3YEY9_9GAMM</name>
<dbReference type="GO" id="GO:0016747">
    <property type="term" value="F:acyltransferase activity, transferring groups other than amino-acyl groups"/>
    <property type="evidence" value="ECO:0007669"/>
    <property type="project" value="InterPro"/>
</dbReference>
<organism evidence="2 3">
    <name type="scientific">Marilutibacter penaei</name>
    <dbReference type="NCBI Taxonomy" id="2759900"/>
    <lineage>
        <taxon>Bacteria</taxon>
        <taxon>Pseudomonadati</taxon>
        <taxon>Pseudomonadota</taxon>
        <taxon>Gammaproteobacteria</taxon>
        <taxon>Lysobacterales</taxon>
        <taxon>Lysobacteraceae</taxon>
        <taxon>Marilutibacter</taxon>
    </lineage>
</organism>
<comment type="caution">
    <text evidence="2">The sequence shown here is derived from an EMBL/GenBank/DDBJ whole genome shotgun (WGS) entry which is preliminary data.</text>
</comment>
<dbReference type="Pfam" id="PF13302">
    <property type="entry name" value="Acetyltransf_3"/>
    <property type="match status" value="1"/>
</dbReference>
<protein>
    <submittedName>
        <fullName evidence="2">GNAT family N-acetyltransferase</fullName>
    </submittedName>
</protein>
<accession>A0A7W3YEY9</accession>
<evidence type="ECO:0000259" key="1">
    <source>
        <dbReference type="Pfam" id="PF13302"/>
    </source>
</evidence>
<dbReference type="EMBL" id="JACHTE010000006">
    <property type="protein sequence ID" value="MBB1088770.1"/>
    <property type="molecule type" value="Genomic_DNA"/>
</dbReference>
<proteinExistence type="predicted"/>
<evidence type="ECO:0000313" key="2">
    <source>
        <dbReference type="EMBL" id="MBB1088770.1"/>
    </source>
</evidence>
<keyword evidence="3" id="KW-1185">Reference proteome</keyword>
<dbReference type="Gene3D" id="3.40.630.30">
    <property type="match status" value="1"/>
</dbReference>
<dbReference type="InterPro" id="IPR000182">
    <property type="entry name" value="GNAT_dom"/>
</dbReference>
<sequence length="182" mass="20386">MTPGAAPGETLETGRLRLELLRPDDPDDEALYLTLYTSAEVMARIAPPLDEGSARRAFGRVARFNGTDRPGHRHWSVRARDSGDRIGIVGLLRTGADVELGGLLLPEWWNRRVSREAYGRVIQHAFETPGIDLVFGERPDDDHARIIDRLFAPLGLARVTGKARAPDACRWELSRWKWAARP</sequence>
<evidence type="ECO:0000313" key="3">
    <source>
        <dbReference type="Proteomes" id="UP000552587"/>
    </source>
</evidence>
<feature type="domain" description="N-acetyltransferase" evidence="1">
    <location>
        <begin position="20"/>
        <end position="135"/>
    </location>
</feature>
<dbReference type="InterPro" id="IPR016181">
    <property type="entry name" value="Acyl_CoA_acyltransferase"/>
</dbReference>
<dbReference type="Proteomes" id="UP000552587">
    <property type="component" value="Unassembled WGS sequence"/>
</dbReference>
<keyword evidence="2" id="KW-0808">Transferase</keyword>
<dbReference type="RefSeq" id="WP_182669676.1">
    <property type="nucleotide sequence ID" value="NZ_JACHTE010000006.1"/>
</dbReference>
<dbReference type="SUPFAM" id="SSF55729">
    <property type="entry name" value="Acyl-CoA N-acyltransferases (Nat)"/>
    <property type="match status" value="1"/>
</dbReference>
<gene>
    <name evidence="2" type="ORF">H4F99_09735</name>
</gene>
<dbReference type="AlphaFoldDB" id="A0A7W3YEY9"/>
<reference evidence="2 3" key="1">
    <citation type="submission" date="2020-07" db="EMBL/GenBank/DDBJ databases">
        <authorList>
            <person name="Xu S."/>
            <person name="Li A."/>
        </authorList>
    </citation>
    <scope>NUCLEOTIDE SEQUENCE [LARGE SCALE GENOMIC DNA]</scope>
    <source>
        <strain evidence="2 3">SG-8</strain>
    </source>
</reference>